<proteinExistence type="predicted"/>
<gene>
    <name evidence="1" type="ORF">LA5096_00731</name>
</gene>
<reference evidence="2" key="1">
    <citation type="submission" date="2015-07" db="EMBL/GenBank/DDBJ databases">
        <authorList>
            <person name="Rodrigo-Torres Lidia"/>
            <person name="Arahal R.David."/>
        </authorList>
    </citation>
    <scope>NUCLEOTIDE SEQUENCE [LARGE SCALE GENOMIC DNA]</scope>
    <source>
        <strain evidence="2">CECT 5096</strain>
    </source>
</reference>
<name>A0A0M7AK80_9HYPH</name>
<dbReference type="EMBL" id="CXWC01000001">
    <property type="protein sequence ID" value="CTQ65347.1"/>
    <property type="molecule type" value="Genomic_DNA"/>
</dbReference>
<dbReference type="GeneID" id="97668177"/>
<dbReference type="Proteomes" id="UP000049983">
    <property type="component" value="Unassembled WGS sequence"/>
</dbReference>
<evidence type="ECO:0000313" key="1">
    <source>
        <dbReference type="EMBL" id="CTQ65347.1"/>
    </source>
</evidence>
<protein>
    <submittedName>
        <fullName evidence="1">Uncharacterized protein</fullName>
    </submittedName>
</protein>
<keyword evidence="2" id="KW-1185">Reference proteome</keyword>
<dbReference type="STRING" id="311410.LA5095_03365"/>
<dbReference type="RefSeq" id="WP_029063193.1">
    <property type="nucleotide sequence ID" value="NZ_CANKXR010000009.1"/>
</dbReference>
<accession>A0A0M7AK80</accession>
<dbReference type="OrthoDB" id="7679245at2"/>
<dbReference type="AlphaFoldDB" id="A0A0M7AK80"/>
<evidence type="ECO:0000313" key="2">
    <source>
        <dbReference type="Proteomes" id="UP000049983"/>
    </source>
</evidence>
<organism evidence="1 2">
    <name type="scientific">Roseibium album</name>
    <dbReference type="NCBI Taxonomy" id="311410"/>
    <lineage>
        <taxon>Bacteria</taxon>
        <taxon>Pseudomonadati</taxon>
        <taxon>Pseudomonadota</taxon>
        <taxon>Alphaproteobacteria</taxon>
        <taxon>Hyphomicrobiales</taxon>
        <taxon>Stappiaceae</taxon>
        <taxon>Roseibium</taxon>
    </lineage>
</organism>
<sequence>MSVQDFTKEQLEFLELFEIAARYDCLYLLDFHCFNMFNHDQTSLLTDAERAELAVEARGDIFAEAIQRGFQPNPGPFGQIDEQQYLC</sequence>